<dbReference type="EMBL" id="UYJE01005705">
    <property type="protein sequence ID" value="VDI39634.1"/>
    <property type="molecule type" value="Genomic_DNA"/>
</dbReference>
<dbReference type="AlphaFoldDB" id="A0A8B6EVC2"/>
<proteinExistence type="predicted"/>
<evidence type="ECO:0000313" key="2">
    <source>
        <dbReference type="Proteomes" id="UP000596742"/>
    </source>
</evidence>
<dbReference type="OrthoDB" id="8445467at2759"/>
<gene>
    <name evidence="1" type="ORF">MGAL_10B051150</name>
</gene>
<keyword evidence="2" id="KW-1185">Reference proteome</keyword>
<evidence type="ECO:0000313" key="1">
    <source>
        <dbReference type="EMBL" id="VDI39634.1"/>
    </source>
</evidence>
<protein>
    <submittedName>
        <fullName evidence="1">Uncharacterized protein</fullName>
    </submittedName>
</protein>
<reference evidence="1" key="1">
    <citation type="submission" date="2018-11" db="EMBL/GenBank/DDBJ databases">
        <authorList>
            <person name="Alioto T."/>
            <person name="Alioto T."/>
        </authorList>
    </citation>
    <scope>NUCLEOTIDE SEQUENCE</scope>
</reference>
<dbReference type="Proteomes" id="UP000596742">
    <property type="component" value="Unassembled WGS sequence"/>
</dbReference>
<comment type="caution">
    <text evidence="1">The sequence shown here is derived from an EMBL/GenBank/DDBJ whole genome shotgun (WGS) entry which is preliminary data.</text>
</comment>
<name>A0A8B6EVC2_MYTGA</name>
<sequence>MIAYPSTICMLHATHNSIVQDDLDIVPSLVTYDNNNKQDVIPVHISNITTRTVTIAPRSLLCELQPVVVQENNLMFGLTDDKEVKSATKYIHDLKEKLKKSYQLASTSAEKSHMRQNKGYDERVKGAILHKGDKVLVKILAFEGTHKLEDKWEEDPYIV</sequence>
<organism evidence="1 2">
    <name type="scientific">Mytilus galloprovincialis</name>
    <name type="common">Mediterranean mussel</name>
    <dbReference type="NCBI Taxonomy" id="29158"/>
    <lineage>
        <taxon>Eukaryota</taxon>
        <taxon>Metazoa</taxon>
        <taxon>Spiralia</taxon>
        <taxon>Lophotrochozoa</taxon>
        <taxon>Mollusca</taxon>
        <taxon>Bivalvia</taxon>
        <taxon>Autobranchia</taxon>
        <taxon>Pteriomorphia</taxon>
        <taxon>Mytilida</taxon>
        <taxon>Mytiloidea</taxon>
        <taxon>Mytilidae</taxon>
        <taxon>Mytilinae</taxon>
        <taxon>Mytilus</taxon>
    </lineage>
</organism>
<accession>A0A8B6EVC2</accession>